<gene>
    <name evidence="2" type="ORF">SAMN05660235_02023</name>
</gene>
<proteinExistence type="predicted"/>
<dbReference type="Pfam" id="PF05239">
    <property type="entry name" value="PRC"/>
    <property type="match status" value="2"/>
</dbReference>
<sequence length="259" mass="27698">MKKSAEILGLPVISILEGKELGTVKDLVIDASGGTVTALIVDDEKWYLGAKLLPFGAITGLGEYAITVDSSDNILSVVKSPELEQLLIENVKVIGTKVVTKAGRIQGTVSEIIIDGTGKIAACEISESNGAIASVPAQRIVTFGKSVLIITDEDQPVNITAVTAKTMEKHEIPVVNERLTVQTTPSSSVAVHSGKETDDDSTRKFDEKHRKFLLGKKASRRIETDNGMIIVDQGGEITEEVLQKAKLAGKFVELSMSVQ</sequence>
<evidence type="ECO:0000313" key="3">
    <source>
        <dbReference type="Proteomes" id="UP000243333"/>
    </source>
</evidence>
<dbReference type="RefSeq" id="WP_093690498.1">
    <property type="nucleotide sequence ID" value="NZ_FNBU01000015.1"/>
</dbReference>
<dbReference type="EMBL" id="FNBU01000015">
    <property type="protein sequence ID" value="SDF56997.1"/>
    <property type="molecule type" value="Genomic_DNA"/>
</dbReference>
<dbReference type="AlphaFoldDB" id="A0A1G7M5D6"/>
<dbReference type="SUPFAM" id="SSF50346">
    <property type="entry name" value="PRC-barrel domain"/>
    <property type="match status" value="2"/>
</dbReference>
<keyword evidence="3" id="KW-1185">Reference proteome</keyword>
<dbReference type="Proteomes" id="UP000243333">
    <property type="component" value="Unassembled WGS sequence"/>
</dbReference>
<protein>
    <submittedName>
        <fullName evidence="2">Uncharacterized protein YrrD, contains PRC-barrel domain</fullName>
    </submittedName>
</protein>
<dbReference type="OrthoDB" id="53812at2"/>
<organism evidence="2 3">
    <name type="scientific">Sporolituus thermophilus DSM 23256</name>
    <dbReference type="NCBI Taxonomy" id="1123285"/>
    <lineage>
        <taxon>Bacteria</taxon>
        <taxon>Bacillati</taxon>
        <taxon>Bacillota</taxon>
        <taxon>Negativicutes</taxon>
        <taxon>Selenomonadales</taxon>
        <taxon>Sporomusaceae</taxon>
        <taxon>Sporolituus</taxon>
    </lineage>
</organism>
<dbReference type="InterPro" id="IPR027275">
    <property type="entry name" value="PRC-brl_dom"/>
</dbReference>
<feature type="domain" description="PRC-barrel" evidence="1">
    <location>
        <begin position="4"/>
        <end position="69"/>
    </location>
</feature>
<reference evidence="3" key="1">
    <citation type="submission" date="2016-10" db="EMBL/GenBank/DDBJ databases">
        <authorList>
            <person name="Varghese N."/>
            <person name="Submissions S."/>
        </authorList>
    </citation>
    <scope>NUCLEOTIDE SEQUENCE [LARGE SCALE GENOMIC DNA]</scope>
    <source>
        <strain evidence="3">DSM 23256</strain>
    </source>
</reference>
<dbReference type="STRING" id="1123285.SAMN05660235_02023"/>
<evidence type="ECO:0000313" key="2">
    <source>
        <dbReference type="EMBL" id="SDF56997.1"/>
    </source>
</evidence>
<feature type="domain" description="PRC-barrel" evidence="1">
    <location>
        <begin position="92"/>
        <end position="153"/>
    </location>
</feature>
<name>A0A1G7M5D6_9FIRM</name>
<dbReference type="Gene3D" id="2.30.30.240">
    <property type="entry name" value="PRC-barrel domain"/>
    <property type="match status" value="1"/>
</dbReference>
<dbReference type="InterPro" id="IPR011033">
    <property type="entry name" value="PRC_barrel-like_sf"/>
</dbReference>
<evidence type="ECO:0000259" key="1">
    <source>
        <dbReference type="Pfam" id="PF05239"/>
    </source>
</evidence>
<accession>A0A1G7M5D6</accession>